<protein>
    <submittedName>
        <fullName evidence="2">Uncharacterized protein</fullName>
    </submittedName>
</protein>
<dbReference type="Proteomes" id="UP000502421">
    <property type="component" value="Chromosome"/>
</dbReference>
<reference evidence="3" key="1">
    <citation type="submission" date="2020-04" db="EMBL/GenBank/DDBJ databases">
        <authorList>
            <person name="Kittiwongwattana C."/>
        </authorList>
    </citation>
    <scope>NUCLEOTIDE SEQUENCE [LARGE SCALE GENOMIC DNA]</scope>
    <source>
        <strain evidence="3">1310</strain>
    </source>
</reference>
<accession>A0AAE6ZI16</accession>
<gene>
    <name evidence="2" type="ORF">HF329_17975</name>
</gene>
<feature type="region of interest" description="Disordered" evidence="1">
    <location>
        <begin position="53"/>
        <end position="95"/>
    </location>
</feature>
<evidence type="ECO:0000313" key="2">
    <source>
        <dbReference type="EMBL" id="QJB33103.1"/>
    </source>
</evidence>
<dbReference type="AlphaFoldDB" id="A0AAE6ZI16"/>
<name>A0AAE6ZI16_9BACT</name>
<evidence type="ECO:0000313" key="3">
    <source>
        <dbReference type="Proteomes" id="UP000502421"/>
    </source>
</evidence>
<sequence>MSRNNAFSDKNEKLKHYAAMAARMDEKMNRLIGRGAFTILTLDQLSLDPLGKMDMNTEQLPATRPGDSPGASHKGILQASATTPPAPYPPAGKIPPAEGLRTTSVITVLSIVCDVLLPLHAMMPLAQKIKRSAVLWYISGNRPEGIQIYTSPFRQVIDLRHNRRYQYHHTRNDTANLPPSRGIALHLRITYRILKLQPCDGDDDDGDD</sequence>
<dbReference type="EMBL" id="CP051205">
    <property type="protein sequence ID" value="QJB33103.1"/>
    <property type="molecule type" value="Genomic_DNA"/>
</dbReference>
<dbReference type="KEGG" id="coy:HF329_17975"/>
<dbReference type="RefSeq" id="WP_168805938.1">
    <property type="nucleotide sequence ID" value="NZ_CP051205.1"/>
</dbReference>
<proteinExistence type="predicted"/>
<evidence type="ECO:0000256" key="1">
    <source>
        <dbReference type="SAM" id="MobiDB-lite"/>
    </source>
</evidence>
<feature type="compositionally biased region" description="Pro residues" evidence="1">
    <location>
        <begin position="84"/>
        <end position="93"/>
    </location>
</feature>
<organism evidence="2 3">
    <name type="scientific">Chitinophaga oryzae</name>
    <dbReference type="NCBI Taxonomy" id="2725414"/>
    <lineage>
        <taxon>Bacteria</taxon>
        <taxon>Pseudomonadati</taxon>
        <taxon>Bacteroidota</taxon>
        <taxon>Chitinophagia</taxon>
        <taxon>Chitinophagales</taxon>
        <taxon>Chitinophagaceae</taxon>
        <taxon>Chitinophaga</taxon>
    </lineage>
</organism>